<protein>
    <submittedName>
        <fullName evidence="2">Uncharacterized protein</fullName>
    </submittedName>
</protein>
<accession>A0AAW0IX59</accession>
<name>A0AAW0IX59_MYOGA</name>
<proteinExistence type="predicted"/>
<dbReference type="Proteomes" id="UP001488838">
    <property type="component" value="Unassembled WGS sequence"/>
</dbReference>
<feature type="compositionally biased region" description="Basic and acidic residues" evidence="1">
    <location>
        <begin position="33"/>
        <end position="43"/>
    </location>
</feature>
<comment type="caution">
    <text evidence="2">The sequence shown here is derived from an EMBL/GenBank/DDBJ whole genome shotgun (WGS) entry which is preliminary data.</text>
</comment>
<dbReference type="InterPro" id="IPR029064">
    <property type="entry name" value="Ribosomal_eL30-like_sf"/>
</dbReference>
<gene>
    <name evidence="2" type="ORF">U0070_001069</name>
</gene>
<dbReference type="GO" id="GO:0003735">
    <property type="term" value="F:structural constituent of ribosome"/>
    <property type="evidence" value="ECO:0007669"/>
    <property type="project" value="InterPro"/>
</dbReference>
<evidence type="ECO:0000256" key="1">
    <source>
        <dbReference type="SAM" id="MobiDB-lite"/>
    </source>
</evidence>
<reference evidence="2 3" key="1">
    <citation type="journal article" date="2023" name="bioRxiv">
        <title>Conserved and derived expression patterns and positive selection on dental genes reveal complex evolutionary context of ever-growing rodent molars.</title>
        <authorList>
            <person name="Calamari Z.T."/>
            <person name="Song A."/>
            <person name="Cohen E."/>
            <person name="Akter M."/>
            <person name="Roy R.D."/>
            <person name="Hallikas O."/>
            <person name="Christensen M.M."/>
            <person name="Li P."/>
            <person name="Marangoni P."/>
            <person name="Jernvall J."/>
            <person name="Klein O.D."/>
        </authorList>
    </citation>
    <scope>NUCLEOTIDE SEQUENCE [LARGE SCALE GENOMIC DNA]</scope>
    <source>
        <strain evidence="2">V071</strain>
    </source>
</reference>
<feature type="region of interest" description="Disordered" evidence="1">
    <location>
        <begin position="1"/>
        <end position="81"/>
    </location>
</feature>
<keyword evidence="3" id="KW-1185">Reference proteome</keyword>
<dbReference type="EMBL" id="JBBHLL010000084">
    <property type="protein sequence ID" value="KAK7818866.1"/>
    <property type="molecule type" value="Genomic_DNA"/>
</dbReference>
<dbReference type="Gene3D" id="3.30.1330.30">
    <property type="match status" value="1"/>
</dbReference>
<evidence type="ECO:0000313" key="2">
    <source>
        <dbReference type="EMBL" id="KAK7818866.1"/>
    </source>
</evidence>
<dbReference type="InterPro" id="IPR000530">
    <property type="entry name" value="Ribosomal_eS12"/>
</dbReference>
<feature type="compositionally biased region" description="Basic and acidic residues" evidence="1">
    <location>
        <begin position="1"/>
        <end position="12"/>
    </location>
</feature>
<dbReference type="AlphaFoldDB" id="A0AAW0IX59"/>
<dbReference type="PRINTS" id="PR00972">
    <property type="entry name" value="RIBSOMALS12E"/>
</dbReference>
<organism evidence="2 3">
    <name type="scientific">Myodes glareolus</name>
    <name type="common">Bank vole</name>
    <name type="synonym">Clethrionomys glareolus</name>
    <dbReference type="NCBI Taxonomy" id="447135"/>
    <lineage>
        <taxon>Eukaryota</taxon>
        <taxon>Metazoa</taxon>
        <taxon>Chordata</taxon>
        <taxon>Craniata</taxon>
        <taxon>Vertebrata</taxon>
        <taxon>Euteleostomi</taxon>
        <taxon>Mammalia</taxon>
        <taxon>Eutheria</taxon>
        <taxon>Euarchontoglires</taxon>
        <taxon>Glires</taxon>
        <taxon>Rodentia</taxon>
        <taxon>Myomorpha</taxon>
        <taxon>Muroidea</taxon>
        <taxon>Cricetidae</taxon>
        <taxon>Arvicolinae</taxon>
        <taxon>Myodes</taxon>
    </lineage>
</organism>
<evidence type="ECO:0000313" key="3">
    <source>
        <dbReference type="Proteomes" id="UP001488838"/>
    </source>
</evidence>
<dbReference type="GO" id="GO:0006412">
    <property type="term" value="P:translation"/>
    <property type="evidence" value="ECO:0007669"/>
    <property type="project" value="InterPro"/>
</dbReference>
<dbReference type="GO" id="GO:0005840">
    <property type="term" value="C:ribosome"/>
    <property type="evidence" value="ECO:0007669"/>
    <property type="project" value="InterPro"/>
</dbReference>
<feature type="compositionally biased region" description="Polar residues" evidence="1">
    <location>
        <begin position="15"/>
        <end position="32"/>
    </location>
</feature>
<sequence length="360" mass="39046">MQLDKMRKERLSFKFVSSGSSRPLATPLQSSISKDRQTDRQTDRQAQWSDTPEMSKGAAVPGRRNAKAQSRNRPAAVGDQDEVPYAAGFLKGTVQEPQEVVAQGHLSPSATAGEGTGAGCVADDTDTALQEALKINLIQDGLAQGIHSASKVLDQRSTHLCVPAFNYDEPLDFCENNEGGKCCRVVSTVVKAKNQAMDSIKDNFEYKQMKNITGLSFREKFFAVEMGGEHTDGDQGNASPHILKGQVKALLAQWSYIPDLSVELHDSVTNVHLREALISCDGIDLAKLALSDEALLVVVRLVVVQVKRLLASPHDARKTVAVPQSELNLNVHPLRPFSGDPISSQPVILAGFHHVAHLKG</sequence>